<dbReference type="GO" id="GO:0003676">
    <property type="term" value="F:nucleic acid binding"/>
    <property type="evidence" value="ECO:0007669"/>
    <property type="project" value="InterPro"/>
</dbReference>
<dbReference type="InterPro" id="IPR035979">
    <property type="entry name" value="RBD_domain_sf"/>
</dbReference>
<dbReference type="Gene3D" id="3.30.70.330">
    <property type="match status" value="1"/>
</dbReference>
<sequence>MTGAGYLWNGLRVNAVAIMMGLNHWQTRGRLKVLHVRIRRNFAFVQFDTQEEATEALQATHLRVVSVAYALRDNSGRGDVERGDRYCDSPPRRGSYGRHGDSPYWRSPSPGCRGAQILITVVLAALFMTGTTVQCMTGAGVLNVEGMRVLNTADTAVASLSKDEREVI</sequence>
<name>A0A540LY40_MALBA</name>
<feature type="region of interest" description="Disordered" evidence="1">
    <location>
        <begin position="79"/>
        <end position="103"/>
    </location>
</feature>
<protein>
    <recommendedName>
        <fullName evidence="4">RRM domain-containing protein</fullName>
    </recommendedName>
</protein>
<organism evidence="2 3">
    <name type="scientific">Malus baccata</name>
    <name type="common">Siberian crab apple</name>
    <name type="synonym">Pyrus baccata</name>
    <dbReference type="NCBI Taxonomy" id="106549"/>
    <lineage>
        <taxon>Eukaryota</taxon>
        <taxon>Viridiplantae</taxon>
        <taxon>Streptophyta</taxon>
        <taxon>Embryophyta</taxon>
        <taxon>Tracheophyta</taxon>
        <taxon>Spermatophyta</taxon>
        <taxon>Magnoliopsida</taxon>
        <taxon>eudicotyledons</taxon>
        <taxon>Gunneridae</taxon>
        <taxon>Pentapetalae</taxon>
        <taxon>rosids</taxon>
        <taxon>fabids</taxon>
        <taxon>Rosales</taxon>
        <taxon>Rosaceae</taxon>
        <taxon>Amygdaloideae</taxon>
        <taxon>Maleae</taxon>
        <taxon>Malus</taxon>
    </lineage>
</organism>
<dbReference type="InterPro" id="IPR012677">
    <property type="entry name" value="Nucleotide-bd_a/b_plait_sf"/>
</dbReference>
<dbReference type="AlphaFoldDB" id="A0A540LY40"/>
<proteinExistence type="predicted"/>
<evidence type="ECO:0000256" key="1">
    <source>
        <dbReference type="SAM" id="MobiDB-lite"/>
    </source>
</evidence>
<reference evidence="2 3" key="1">
    <citation type="journal article" date="2019" name="G3 (Bethesda)">
        <title>Sequencing of a Wild Apple (Malus baccata) Genome Unravels the Differences Between Cultivated and Wild Apple Species Regarding Disease Resistance and Cold Tolerance.</title>
        <authorList>
            <person name="Chen X."/>
        </authorList>
    </citation>
    <scope>NUCLEOTIDE SEQUENCE [LARGE SCALE GENOMIC DNA]</scope>
    <source>
        <strain evidence="3">cv. Shandingzi</strain>
        <tissue evidence="2">Leaves</tissue>
    </source>
</reference>
<dbReference type="EMBL" id="VIEB01000421">
    <property type="protein sequence ID" value="TQD91405.1"/>
    <property type="molecule type" value="Genomic_DNA"/>
</dbReference>
<comment type="caution">
    <text evidence="2">The sequence shown here is derived from an EMBL/GenBank/DDBJ whole genome shotgun (WGS) entry which is preliminary data.</text>
</comment>
<feature type="compositionally biased region" description="Basic and acidic residues" evidence="1">
    <location>
        <begin position="79"/>
        <end position="91"/>
    </location>
</feature>
<dbReference type="SUPFAM" id="SSF54928">
    <property type="entry name" value="RNA-binding domain, RBD"/>
    <property type="match status" value="1"/>
</dbReference>
<dbReference type="Proteomes" id="UP000315295">
    <property type="component" value="Unassembled WGS sequence"/>
</dbReference>
<gene>
    <name evidence="2" type="ORF">C1H46_023025</name>
</gene>
<evidence type="ECO:0008006" key="4">
    <source>
        <dbReference type="Google" id="ProtNLM"/>
    </source>
</evidence>
<keyword evidence="3" id="KW-1185">Reference proteome</keyword>
<evidence type="ECO:0000313" key="2">
    <source>
        <dbReference type="EMBL" id="TQD91405.1"/>
    </source>
</evidence>
<accession>A0A540LY40</accession>
<dbReference type="STRING" id="106549.A0A540LY40"/>
<evidence type="ECO:0000313" key="3">
    <source>
        <dbReference type="Proteomes" id="UP000315295"/>
    </source>
</evidence>